<evidence type="ECO:0000313" key="1">
    <source>
        <dbReference type="EMBL" id="CAJ2502334.1"/>
    </source>
</evidence>
<comment type="caution">
    <text evidence="1">The sequence shown here is derived from an EMBL/GenBank/DDBJ whole genome shotgun (WGS) entry which is preliminary data.</text>
</comment>
<protein>
    <submittedName>
        <fullName evidence="1">Uu.00g097280.m01.CDS01</fullName>
    </submittedName>
</protein>
<sequence>MSSFALAEHPSALAEHPTGEYLLPSQQQELIIRNWGLCSPSLNRARHLEAYLLYYENEAIEARHIGGRDNISRWHGNIQYFLEAIKRNPTIPRRNLRAALRSMCSDKVTFQTGSADDSSADDTGGNVNLPFNTPLALSTTEVDDKTLDAAIAVSVKILFAVHVNPGPPTGGVTVGNWETFWEDSRSLEAFIAETFPSSDYSDETNCQIIPARIRARYLENNADVRIEWTHHLPDHLKLDIGFNSKVLSIFELASLLEVMYEAIEGHPYDQSMADSVKHGRYSLAFLHETLETIRLMFLA</sequence>
<dbReference type="AlphaFoldDB" id="A0AAI8YCM0"/>
<proteinExistence type="predicted"/>
<organism evidence="1 2">
    <name type="scientific">Anthostomella pinea</name>
    <dbReference type="NCBI Taxonomy" id="933095"/>
    <lineage>
        <taxon>Eukaryota</taxon>
        <taxon>Fungi</taxon>
        <taxon>Dikarya</taxon>
        <taxon>Ascomycota</taxon>
        <taxon>Pezizomycotina</taxon>
        <taxon>Sordariomycetes</taxon>
        <taxon>Xylariomycetidae</taxon>
        <taxon>Xylariales</taxon>
        <taxon>Xylariaceae</taxon>
        <taxon>Anthostomella</taxon>
    </lineage>
</organism>
<accession>A0AAI8YCM0</accession>
<dbReference type="EMBL" id="CAUWAG010000004">
    <property type="protein sequence ID" value="CAJ2502334.1"/>
    <property type="molecule type" value="Genomic_DNA"/>
</dbReference>
<gene>
    <name evidence="1" type="ORF">KHLLAP_LOCUS2802</name>
</gene>
<dbReference type="Proteomes" id="UP001295740">
    <property type="component" value="Unassembled WGS sequence"/>
</dbReference>
<name>A0AAI8YCM0_9PEZI</name>
<reference evidence="1" key="1">
    <citation type="submission" date="2023-10" db="EMBL/GenBank/DDBJ databases">
        <authorList>
            <person name="Hackl T."/>
        </authorList>
    </citation>
    <scope>NUCLEOTIDE SEQUENCE</scope>
</reference>
<keyword evidence="2" id="KW-1185">Reference proteome</keyword>
<evidence type="ECO:0000313" key="2">
    <source>
        <dbReference type="Proteomes" id="UP001295740"/>
    </source>
</evidence>